<comment type="caution">
    <text evidence="2">The sequence shown here is derived from an EMBL/GenBank/DDBJ whole genome shotgun (WGS) entry which is preliminary data.</text>
</comment>
<evidence type="ECO:0000259" key="1">
    <source>
        <dbReference type="Pfam" id="PF02721"/>
    </source>
</evidence>
<feature type="domain" description="Replication protein A 70 kDa DNA-binding subunit B/D first OB fold" evidence="1">
    <location>
        <begin position="20"/>
        <end position="107"/>
    </location>
</feature>
<gene>
    <name evidence="2" type="ORF">RIF29_14625</name>
</gene>
<dbReference type="AlphaFoldDB" id="A0AAN9FC07"/>
<dbReference type="InterPro" id="IPR003871">
    <property type="entry name" value="RFA1B/D_OB_1st"/>
</dbReference>
<evidence type="ECO:0000313" key="2">
    <source>
        <dbReference type="EMBL" id="KAK7273569.1"/>
    </source>
</evidence>
<dbReference type="CDD" id="cd04480">
    <property type="entry name" value="RPA1_DBD_A_like"/>
    <property type="match status" value="1"/>
</dbReference>
<dbReference type="Gene3D" id="2.40.50.140">
    <property type="entry name" value="Nucleic acid-binding proteins"/>
    <property type="match status" value="2"/>
</dbReference>
<dbReference type="InterPro" id="IPR012340">
    <property type="entry name" value="NA-bd_OB-fold"/>
</dbReference>
<dbReference type="EMBL" id="JAYWIO010000003">
    <property type="protein sequence ID" value="KAK7273569.1"/>
    <property type="molecule type" value="Genomic_DNA"/>
</dbReference>
<sequence length="440" mass="49104">MFEPHTPIRFIHSGMKWIAFRARIIRMWKIPSEVDPRDFSSVHIILMDHLGDKIEASVVGPSITFFLRYLHEDCVYDLGLFDLLDNDGAYRSTSHNHCLRILFNTGLNQVSDKGFPREVFRNDLFDEVIRTNVDADSLTMEAMIVFCSMSMLFTSDLFLSRNRAAQTVVVLQFVKINFYRGRAVLYAKGPATKLMFNPKGTDILKFRLRMQYIGICCSRATVASIASQNSFEGQLLGDCPPVTIEKLKDVQPGIYLVHASIVGITSNMCCFYDECSCKCPIFKEYGDYCFRVCGMSDGQVTKRYKIPVVVADASACLPMYLLDRDARALLNSSCAEVYGSISNFAVECSYPKILDRLVGGNYKMSAPALPSTEMTPTRAMVNGLSMLPSDDFCIPCGNQTNAANIFGKRVICEGESSAGPNGSAKCCKLSLFVNEDDWDA</sequence>
<accession>A0AAN9FC07</accession>
<dbReference type="Pfam" id="PF02721">
    <property type="entry name" value="DUF223"/>
    <property type="match status" value="1"/>
</dbReference>
<proteinExistence type="predicted"/>
<keyword evidence="3" id="KW-1185">Reference proteome</keyword>
<dbReference type="Proteomes" id="UP001372338">
    <property type="component" value="Unassembled WGS sequence"/>
</dbReference>
<dbReference type="PANTHER" id="PTHR47165:SF4">
    <property type="entry name" value="OS03G0429900 PROTEIN"/>
    <property type="match status" value="1"/>
</dbReference>
<dbReference type="SUPFAM" id="SSF50249">
    <property type="entry name" value="Nucleic acid-binding proteins"/>
    <property type="match status" value="2"/>
</dbReference>
<protein>
    <recommendedName>
        <fullName evidence="1">Replication protein A 70 kDa DNA-binding subunit B/D first OB fold domain-containing protein</fullName>
    </recommendedName>
</protein>
<dbReference type="PANTHER" id="PTHR47165">
    <property type="entry name" value="OS03G0429900 PROTEIN"/>
    <property type="match status" value="1"/>
</dbReference>
<name>A0AAN9FC07_CROPI</name>
<evidence type="ECO:0000313" key="3">
    <source>
        <dbReference type="Proteomes" id="UP001372338"/>
    </source>
</evidence>
<organism evidence="2 3">
    <name type="scientific">Crotalaria pallida</name>
    <name type="common">Smooth rattlebox</name>
    <name type="synonym">Crotalaria striata</name>
    <dbReference type="NCBI Taxonomy" id="3830"/>
    <lineage>
        <taxon>Eukaryota</taxon>
        <taxon>Viridiplantae</taxon>
        <taxon>Streptophyta</taxon>
        <taxon>Embryophyta</taxon>
        <taxon>Tracheophyta</taxon>
        <taxon>Spermatophyta</taxon>
        <taxon>Magnoliopsida</taxon>
        <taxon>eudicotyledons</taxon>
        <taxon>Gunneridae</taxon>
        <taxon>Pentapetalae</taxon>
        <taxon>rosids</taxon>
        <taxon>fabids</taxon>
        <taxon>Fabales</taxon>
        <taxon>Fabaceae</taxon>
        <taxon>Papilionoideae</taxon>
        <taxon>50 kb inversion clade</taxon>
        <taxon>genistoids sensu lato</taxon>
        <taxon>core genistoids</taxon>
        <taxon>Crotalarieae</taxon>
        <taxon>Crotalaria</taxon>
    </lineage>
</organism>
<reference evidence="2 3" key="1">
    <citation type="submission" date="2024-01" db="EMBL/GenBank/DDBJ databases">
        <title>The genomes of 5 underutilized Papilionoideae crops provide insights into root nodulation and disease resistanc.</title>
        <authorList>
            <person name="Yuan L."/>
        </authorList>
    </citation>
    <scope>NUCLEOTIDE SEQUENCE [LARGE SCALE GENOMIC DNA]</scope>
    <source>
        <strain evidence="2">ZHUSHIDOU_FW_LH</strain>
        <tissue evidence="2">Leaf</tissue>
    </source>
</reference>